<evidence type="ECO:0000256" key="5">
    <source>
        <dbReference type="ARBA" id="ARBA00022692"/>
    </source>
</evidence>
<comment type="subcellular location">
    <subcellularLocation>
        <location evidence="1">Membrane</location>
        <topology evidence="1">Multi-pass membrane protein</topology>
    </subcellularLocation>
</comment>
<dbReference type="SUPFAM" id="SSF116726">
    <property type="entry name" value="TrkA C-terminal domain-like"/>
    <property type="match status" value="1"/>
</dbReference>
<evidence type="ECO:0000256" key="4">
    <source>
        <dbReference type="ARBA" id="ARBA00022449"/>
    </source>
</evidence>
<keyword evidence="8 9" id="KW-0472">Membrane</keyword>
<keyword evidence="5 9" id="KW-0812">Transmembrane</keyword>
<keyword evidence="4" id="KW-0050">Antiport</keyword>
<feature type="transmembrane region" description="Helical" evidence="9">
    <location>
        <begin position="12"/>
        <end position="31"/>
    </location>
</feature>
<dbReference type="Gene3D" id="3.30.70.1450">
    <property type="entry name" value="Regulator of K+ conductance, C-terminal domain"/>
    <property type="match status" value="1"/>
</dbReference>
<evidence type="ECO:0000256" key="1">
    <source>
        <dbReference type="ARBA" id="ARBA00004141"/>
    </source>
</evidence>
<evidence type="ECO:0000256" key="8">
    <source>
        <dbReference type="ARBA" id="ARBA00023136"/>
    </source>
</evidence>
<keyword evidence="7" id="KW-0406">Ion transport</keyword>
<dbReference type="PATRIC" id="fig|1423727.3.peg.1223"/>
<keyword evidence="3" id="KW-0813">Transport</keyword>
<comment type="similarity">
    <text evidence="2">Belongs to the monovalent cation:proton antiporter 2 (CPA2) transporter (TC 2.A.37) family.</text>
</comment>
<feature type="transmembrane region" description="Helical" evidence="9">
    <location>
        <begin position="339"/>
        <end position="357"/>
    </location>
</feature>
<dbReference type="GO" id="GO:0016020">
    <property type="term" value="C:membrane"/>
    <property type="evidence" value="ECO:0007669"/>
    <property type="project" value="UniProtKB-SubCell"/>
</dbReference>
<dbReference type="Pfam" id="PF02080">
    <property type="entry name" value="TrkA_C"/>
    <property type="match status" value="1"/>
</dbReference>
<keyword evidence="6 9" id="KW-1133">Transmembrane helix</keyword>
<protein>
    <recommendedName>
        <fullName evidence="10">RCK C-terminal domain-containing protein</fullName>
    </recommendedName>
</protein>
<feature type="transmembrane region" description="Helical" evidence="9">
    <location>
        <begin position="191"/>
        <end position="210"/>
    </location>
</feature>
<gene>
    <name evidence="11" type="ORF">FC34_GL001204</name>
</gene>
<dbReference type="GO" id="GO:0006813">
    <property type="term" value="P:potassium ion transport"/>
    <property type="evidence" value="ECO:0007669"/>
    <property type="project" value="InterPro"/>
</dbReference>
<dbReference type="GO" id="GO:0008324">
    <property type="term" value="F:monoatomic cation transmembrane transporter activity"/>
    <property type="evidence" value="ECO:0007669"/>
    <property type="project" value="InterPro"/>
</dbReference>
<dbReference type="GO" id="GO:0015297">
    <property type="term" value="F:antiporter activity"/>
    <property type="evidence" value="ECO:0007669"/>
    <property type="project" value="UniProtKB-KW"/>
</dbReference>
<sequence>MNLHRKEQIILANLALLFVLFAALAIPLVMARFHITRVPTAVAEIVVGIILGQSGLHWVTVNPTLSQLSDLGVTVLLFLSGMEIDFSLFKRQTKAVQASPVQLAVSGYLSIIVMSSIVGGLLKVSGLYAHPLFAMIVFSTVALGVVIAALKEKELLSQPFGQTMLLLAALGELFPLITLTIFAALNGASTHSVWLLTLIFVAALFLLLRFRKPYTFFVKIDKSTTQLDIRLAFFIICALVTVAAGVGAEAILGAFLAGMVMKLLQPREETQDKLTSLGYGFFIPIFFIMTGVRLDIPAMVQDPRALVLIPVLLLGFILAKSLLYPILRRRFKSQNALSGTALITTTITLVVPALTIGRNLHLLSAAESGAFTLAAIITCLLGPVLFNSWFKADPNDLPKTRVHFIGANIMTVPIAQQLAEGLYDIILYTDLPENYKTYNSEANIKLLPSFSQAALNEAGAYDADIVVLGYFDHDKNYQLAQWALAAKVPRVIARFETKDVQNDRYEVLASHGVEIFNTLDANIALLRSLIETPSTLKILTDTTAGIFEITVRNRRFTGMEVRSLPFIDEITISQIYRDGQFIAPHGDTQIHLGDHILFSGSKNAVQSIRQQMELLN</sequence>
<dbReference type="GO" id="GO:1902600">
    <property type="term" value="P:proton transmembrane transport"/>
    <property type="evidence" value="ECO:0007669"/>
    <property type="project" value="InterPro"/>
</dbReference>
<name>A0A0R2B704_9LACO</name>
<feature type="transmembrane region" description="Helical" evidence="9">
    <location>
        <begin position="231"/>
        <end position="257"/>
    </location>
</feature>
<accession>A0A0R2B704</accession>
<feature type="transmembrane region" description="Helical" evidence="9">
    <location>
        <begin position="277"/>
        <end position="294"/>
    </location>
</feature>
<dbReference type="EMBL" id="AYZQ01000002">
    <property type="protein sequence ID" value="KRM72219.1"/>
    <property type="molecule type" value="Genomic_DNA"/>
</dbReference>
<evidence type="ECO:0000256" key="6">
    <source>
        <dbReference type="ARBA" id="ARBA00022989"/>
    </source>
</evidence>
<dbReference type="InterPro" id="IPR038770">
    <property type="entry name" value="Na+/solute_symporter_sf"/>
</dbReference>
<dbReference type="Proteomes" id="UP000051672">
    <property type="component" value="Unassembled WGS sequence"/>
</dbReference>
<proteinExistence type="inferred from homology"/>
<dbReference type="InterPro" id="IPR036721">
    <property type="entry name" value="RCK_C_sf"/>
</dbReference>
<dbReference type="STRING" id="1423727.FC34_GL001204"/>
<dbReference type="InterPro" id="IPR006153">
    <property type="entry name" value="Cation/H_exchanger_TM"/>
</dbReference>
<evidence type="ECO:0000259" key="10">
    <source>
        <dbReference type="PROSITE" id="PS51202"/>
    </source>
</evidence>
<organism evidence="11 12">
    <name type="scientific">Lacticaseibacillus brantae DSM 23927</name>
    <dbReference type="NCBI Taxonomy" id="1423727"/>
    <lineage>
        <taxon>Bacteria</taxon>
        <taxon>Bacillati</taxon>
        <taxon>Bacillota</taxon>
        <taxon>Bacilli</taxon>
        <taxon>Lactobacillales</taxon>
        <taxon>Lactobacillaceae</taxon>
        <taxon>Lacticaseibacillus</taxon>
    </lineage>
</organism>
<reference evidence="11 12" key="1">
    <citation type="journal article" date="2015" name="Genome Announc.">
        <title>Expanding the biotechnology potential of lactobacilli through comparative genomics of 213 strains and associated genera.</title>
        <authorList>
            <person name="Sun Z."/>
            <person name="Harris H.M."/>
            <person name="McCann A."/>
            <person name="Guo C."/>
            <person name="Argimon S."/>
            <person name="Zhang W."/>
            <person name="Yang X."/>
            <person name="Jeffery I.B."/>
            <person name="Cooney J.C."/>
            <person name="Kagawa T.F."/>
            <person name="Liu W."/>
            <person name="Song Y."/>
            <person name="Salvetti E."/>
            <person name="Wrobel A."/>
            <person name="Rasinkangas P."/>
            <person name="Parkhill J."/>
            <person name="Rea M.C."/>
            <person name="O'Sullivan O."/>
            <person name="Ritari J."/>
            <person name="Douillard F.P."/>
            <person name="Paul Ross R."/>
            <person name="Yang R."/>
            <person name="Briner A.E."/>
            <person name="Felis G.E."/>
            <person name="de Vos W.M."/>
            <person name="Barrangou R."/>
            <person name="Klaenhammer T.R."/>
            <person name="Caufield P.W."/>
            <person name="Cui Y."/>
            <person name="Zhang H."/>
            <person name="O'Toole P.W."/>
        </authorList>
    </citation>
    <scope>NUCLEOTIDE SEQUENCE [LARGE SCALE GENOMIC DNA]</scope>
    <source>
        <strain evidence="11 12">DSM 23927</strain>
    </source>
</reference>
<feature type="transmembrane region" description="Helical" evidence="9">
    <location>
        <begin position="369"/>
        <end position="390"/>
    </location>
</feature>
<evidence type="ECO:0000256" key="7">
    <source>
        <dbReference type="ARBA" id="ARBA00023065"/>
    </source>
</evidence>
<dbReference type="Pfam" id="PF00999">
    <property type="entry name" value="Na_H_Exchanger"/>
    <property type="match status" value="1"/>
</dbReference>
<evidence type="ECO:0000256" key="9">
    <source>
        <dbReference type="SAM" id="Phobius"/>
    </source>
</evidence>
<feature type="domain" description="RCK C-terminal" evidence="10">
    <location>
        <begin position="533"/>
        <end position="614"/>
    </location>
</feature>
<feature type="transmembrane region" description="Helical" evidence="9">
    <location>
        <begin position="306"/>
        <end position="327"/>
    </location>
</feature>
<feature type="transmembrane region" description="Helical" evidence="9">
    <location>
        <begin position="162"/>
        <end position="185"/>
    </location>
</feature>
<dbReference type="AlphaFoldDB" id="A0A0R2B704"/>
<dbReference type="Gene3D" id="1.20.1530.20">
    <property type="match status" value="1"/>
</dbReference>
<evidence type="ECO:0000256" key="2">
    <source>
        <dbReference type="ARBA" id="ARBA00005551"/>
    </source>
</evidence>
<dbReference type="Gene3D" id="3.40.50.720">
    <property type="entry name" value="NAD(P)-binding Rossmann-like Domain"/>
    <property type="match status" value="1"/>
</dbReference>
<dbReference type="PANTHER" id="PTHR43562">
    <property type="entry name" value="NAPA-TYPE SODIUM/HYDROGEN ANTIPORTER"/>
    <property type="match status" value="1"/>
</dbReference>
<feature type="transmembrane region" description="Helical" evidence="9">
    <location>
        <begin position="101"/>
        <end position="122"/>
    </location>
</feature>
<dbReference type="PANTHER" id="PTHR43562:SF1">
    <property type="entry name" value="NA(+)_H(+) ANTIPORTER YJBQ-RELATED"/>
    <property type="match status" value="1"/>
</dbReference>
<comment type="caution">
    <text evidence="11">The sequence shown here is derived from an EMBL/GenBank/DDBJ whole genome shotgun (WGS) entry which is preliminary data.</text>
</comment>
<keyword evidence="12" id="KW-1185">Reference proteome</keyword>
<feature type="transmembrane region" description="Helical" evidence="9">
    <location>
        <begin position="128"/>
        <end position="150"/>
    </location>
</feature>
<dbReference type="InterPro" id="IPR006037">
    <property type="entry name" value="RCK_C"/>
</dbReference>
<evidence type="ECO:0000256" key="3">
    <source>
        <dbReference type="ARBA" id="ARBA00022448"/>
    </source>
</evidence>
<evidence type="ECO:0000313" key="11">
    <source>
        <dbReference type="EMBL" id="KRM72219.1"/>
    </source>
</evidence>
<evidence type="ECO:0000313" key="12">
    <source>
        <dbReference type="Proteomes" id="UP000051672"/>
    </source>
</evidence>
<dbReference type="PROSITE" id="PS51202">
    <property type="entry name" value="RCK_C"/>
    <property type="match status" value="1"/>
</dbReference>